<evidence type="ECO:0000256" key="2">
    <source>
        <dbReference type="ARBA" id="ARBA00005687"/>
    </source>
</evidence>
<keyword evidence="5" id="KW-0809">Transit peptide</keyword>
<keyword evidence="7" id="KW-0496">Mitochondrion</keyword>
<feature type="compositionally biased region" description="Low complexity" evidence="10">
    <location>
        <begin position="730"/>
        <end position="746"/>
    </location>
</feature>
<dbReference type="PANTHER" id="PTHR31068">
    <property type="entry name" value="MITOCHONDRIAL DISTRIBUTION AND MORPHOLOGY PROTEIN 31"/>
    <property type="match status" value="1"/>
</dbReference>
<evidence type="ECO:0000256" key="7">
    <source>
        <dbReference type="ARBA" id="ARBA00023128"/>
    </source>
</evidence>
<dbReference type="GO" id="GO:0000001">
    <property type="term" value="P:mitochondrion inheritance"/>
    <property type="evidence" value="ECO:0007669"/>
    <property type="project" value="InterPro"/>
</dbReference>
<comment type="caution">
    <text evidence="12">The sequence shown here is derived from an EMBL/GenBank/DDBJ whole genome shotgun (WGS) entry which is preliminary data.</text>
</comment>
<dbReference type="Proteomes" id="UP000717515">
    <property type="component" value="Unassembled WGS sequence"/>
</dbReference>
<feature type="region of interest" description="Disordered" evidence="10">
    <location>
        <begin position="686"/>
        <end position="711"/>
    </location>
</feature>
<comment type="function">
    <text evidence="9">Involved in the organization of the mitochondrial membranes and the global structure of the mitochondria. Also required for mitochondrial distribution and mobility as well as for the maintenance of mitochondrial DNA nucleoids structures.</text>
</comment>
<feature type="transmembrane region" description="Helical" evidence="11">
    <location>
        <begin position="268"/>
        <end position="295"/>
    </location>
</feature>
<dbReference type="Pfam" id="PF08118">
    <property type="entry name" value="MDM31_MDM32"/>
    <property type="match status" value="1"/>
</dbReference>
<evidence type="ECO:0000256" key="10">
    <source>
        <dbReference type="SAM" id="MobiDB-lite"/>
    </source>
</evidence>
<evidence type="ECO:0000256" key="8">
    <source>
        <dbReference type="ARBA" id="ARBA00023136"/>
    </source>
</evidence>
<dbReference type="GO" id="GO:0007005">
    <property type="term" value="P:mitochondrion organization"/>
    <property type="evidence" value="ECO:0007669"/>
    <property type="project" value="InterPro"/>
</dbReference>
<organism evidence="12 13">
    <name type="scientific">Mortierella alpina</name>
    <name type="common">Oleaginous fungus</name>
    <name type="synonym">Mortierella renispora</name>
    <dbReference type="NCBI Taxonomy" id="64518"/>
    <lineage>
        <taxon>Eukaryota</taxon>
        <taxon>Fungi</taxon>
        <taxon>Fungi incertae sedis</taxon>
        <taxon>Mucoromycota</taxon>
        <taxon>Mortierellomycotina</taxon>
        <taxon>Mortierellomycetes</taxon>
        <taxon>Mortierellales</taxon>
        <taxon>Mortierellaceae</taxon>
        <taxon>Mortierella</taxon>
    </lineage>
</organism>
<evidence type="ECO:0000256" key="3">
    <source>
        <dbReference type="ARBA" id="ARBA00022692"/>
    </source>
</evidence>
<comment type="similarity">
    <text evidence="2">Belongs to the MDM31/MDM32 family.</text>
</comment>
<protein>
    <recommendedName>
        <fullName evidence="14">Mitochondrial distribution and morphology protein 31</fullName>
    </recommendedName>
</protein>
<sequence>MPQSKTTNQIKPAFFSTPAFRGAQLFSSFAGAGRPTKRQLLCRLAPGLWVYNNGGVYGGEAAVAVNQTQQVMMHRSGGVGCLATAASVGSTPRYTGAYSIVNCVSARMVKGTAKIISKQQHGMSMPGQATALHGIPLHSLEQHIGRPMQTPRSSFASRYHQYHTSQHTAPSICPTAYVRTKRAPSHVSQNAVHVSKRSFASHSGNHHLKSLPASAHNALVKYTPPVGPLNRVDRAKLLAATPTFLARLKIRLKLLLMRQIRPWRVDDFIAMFSWAFLANVAFVLLGTTTFFSLLLATANSLQFQGTCRHKIAVTCCLLTYFWSLRVVCARSPSTLTGGRHVYFMPYQGFVASKISDYLTASTGVEVKFEAAIVPNWKDGRITLRNVVMSKRAEGPSTDTSTGHKGEDHSGHGHEHDDASDHQGTTSEEIDTNFTMFDLTIDEIDVTLSAKRWLDGKGLIEDACIKGVRGVIDRTHVWWDPDVEYIPEEARRKHIPGDFELESLQLDDMLVTVLQPDGFRPYTVSIFSAQFPCFRKQWICYDMLCADSMVGMFDGSLFSCYTAQRENTDSQTDTKWKRTTRFKIDDVKIDHLNAGVEGPFGWIYSGTVDVTCDVRIPNEPEEDVLRKLVNDIVDKIDEVVDFAPLPLVFGTGAIGGKEIVMYPNRAAAALHQKMMEEEEERKMIMQRQKLEHKQDVSQQEQYHQRQTNRNQLGQHHKVEQQYREYQIIEQQQSQHHLTEQQRQQHQQHMARLQPSVTTPATAAKSKSKKPALVMDFEFLFNDTKASIPLQTESMSYLSNAMVRPIVAFMNSNRTVTPIRCRVEMDLSEFDGSWTIYDSNLMNNLSTEVGKAWANLVADERERNRKLKRVGLWGLQSMTRNIVSVYDYARGNRGFWHYIGTQTA</sequence>
<feature type="compositionally biased region" description="Basic and acidic residues" evidence="10">
    <location>
        <begin position="401"/>
        <end position="420"/>
    </location>
</feature>
<dbReference type="EMBL" id="JAIFTL010000104">
    <property type="protein sequence ID" value="KAG9323372.1"/>
    <property type="molecule type" value="Genomic_DNA"/>
</dbReference>
<keyword evidence="4" id="KW-0999">Mitochondrion inner membrane</keyword>
<evidence type="ECO:0008006" key="14">
    <source>
        <dbReference type="Google" id="ProtNLM"/>
    </source>
</evidence>
<comment type="subcellular location">
    <subcellularLocation>
        <location evidence="1">Mitochondrion inner membrane</location>
    </subcellularLocation>
</comment>
<dbReference type="GO" id="GO:0005743">
    <property type="term" value="C:mitochondrial inner membrane"/>
    <property type="evidence" value="ECO:0007669"/>
    <property type="project" value="UniProtKB-SubCell"/>
</dbReference>
<keyword evidence="8 11" id="KW-0472">Membrane</keyword>
<gene>
    <name evidence="12" type="ORF">KVV02_007486</name>
</gene>
<reference evidence="12" key="1">
    <citation type="submission" date="2021-07" db="EMBL/GenBank/DDBJ databases">
        <title>Draft genome of Mortierella alpina, strain LL118, isolated from an aspen leaf litter sample.</title>
        <authorList>
            <person name="Yang S."/>
            <person name="Vinatzer B.A."/>
        </authorList>
    </citation>
    <scope>NUCLEOTIDE SEQUENCE</scope>
    <source>
        <strain evidence="12">LL118</strain>
    </source>
</reference>
<evidence type="ECO:0000313" key="12">
    <source>
        <dbReference type="EMBL" id="KAG9323372.1"/>
    </source>
</evidence>
<keyword evidence="6 11" id="KW-1133">Transmembrane helix</keyword>
<accession>A0A9P8A2X4</accession>
<feature type="compositionally biased region" description="Low complexity" evidence="10">
    <location>
        <begin position="753"/>
        <end position="763"/>
    </location>
</feature>
<evidence type="ECO:0000256" key="6">
    <source>
        <dbReference type="ARBA" id="ARBA00022989"/>
    </source>
</evidence>
<dbReference type="PANTHER" id="PTHR31068:SF0">
    <property type="entry name" value="MITOCHONDRIAL DISTRIBUTION AND MORPHOLOGY PROTEIN 31"/>
    <property type="match status" value="1"/>
</dbReference>
<evidence type="ECO:0000256" key="9">
    <source>
        <dbReference type="ARBA" id="ARBA00025191"/>
    </source>
</evidence>
<dbReference type="InterPro" id="IPR012571">
    <property type="entry name" value="Mdm31/Mdm32"/>
</dbReference>
<evidence type="ECO:0000256" key="1">
    <source>
        <dbReference type="ARBA" id="ARBA00004273"/>
    </source>
</evidence>
<evidence type="ECO:0000256" key="4">
    <source>
        <dbReference type="ARBA" id="ARBA00022792"/>
    </source>
</evidence>
<feature type="region of interest" description="Disordered" evidence="10">
    <location>
        <begin position="730"/>
        <end position="766"/>
    </location>
</feature>
<dbReference type="AlphaFoldDB" id="A0A9P8A2X4"/>
<feature type="compositionally biased region" description="Polar residues" evidence="10">
    <location>
        <begin position="695"/>
        <end position="711"/>
    </location>
</feature>
<feature type="region of interest" description="Disordered" evidence="10">
    <location>
        <begin position="392"/>
        <end position="425"/>
    </location>
</feature>
<evidence type="ECO:0000256" key="11">
    <source>
        <dbReference type="SAM" id="Phobius"/>
    </source>
</evidence>
<name>A0A9P8A2X4_MORAP</name>
<proteinExistence type="inferred from homology"/>
<keyword evidence="3 11" id="KW-0812">Transmembrane</keyword>
<evidence type="ECO:0000313" key="13">
    <source>
        <dbReference type="Proteomes" id="UP000717515"/>
    </source>
</evidence>
<evidence type="ECO:0000256" key="5">
    <source>
        <dbReference type="ARBA" id="ARBA00022946"/>
    </source>
</evidence>